<protein>
    <submittedName>
        <fullName evidence="3">Long-chain-fatty-acid--CoA ligase</fullName>
    </submittedName>
</protein>
<evidence type="ECO:0000259" key="1">
    <source>
        <dbReference type="Pfam" id="PF00501"/>
    </source>
</evidence>
<sequence>MRGLMQNWPMTLDRILVHAASASGSRRIATQRPDGSITASDYASLQKQARAFSAALAGHGIGLGDRVGTLLWNDLPHMTAWYGAMGIGAVVHTLNPRFDAARLAWLINHAGDRLLVIDAQFADTLRQVADRLPTVEHIVIANGGGAALPIGSIAASSLEDFLGAGGPATAAWGGFDEETAAGLCYTSGTTGDPKGVLYSHRSNFLHALCSNQPNGFAIAATDVVLPIVPMFHANAWGWSFIAPMAGAGLVLPGPRLDGASLQRLIEIEDVTFAAAVPTVWQDLLRHVHESGASLGRLARVLVGGAAVPPEMVRAFRDDLGIEVMHGWGMTELSPLGAISSVMPDEATLNGEQIVARKARQGRTLFPVEGRIVGADGKDCPHDDASPGSLQVRGPAVVRRYYGAQEDAVALDGWFDTGDIAVIDGHGFIKLVDRAKDVVKSGGEWISSVELENHAMGCVGVRRAAVIAVPDARWGERPLLIVECDEGETPSDQVIREYLRPLVPRYWLPERIVFAAIPLGPTGKIDKLVLRRLFAQPLPVEAATA</sequence>
<proteinExistence type="predicted"/>
<feature type="domain" description="AMP-dependent synthetase/ligase" evidence="1">
    <location>
        <begin position="36"/>
        <end position="401"/>
    </location>
</feature>
<evidence type="ECO:0000259" key="2">
    <source>
        <dbReference type="Pfam" id="PF13193"/>
    </source>
</evidence>
<organism evidence="3 4">
    <name type="scientific">Sphingobium fluviale</name>
    <dbReference type="NCBI Taxonomy" id="2506423"/>
    <lineage>
        <taxon>Bacteria</taxon>
        <taxon>Pseudomonadati</taxon>
        <taxon>Pseudomonadota</taxon>
        <taxon>Alphaproteobacteria</taxon>
        <taxon>Sphingomonadales</taxon>
        <taxon>Sphingomonadaceae</taxon>
        <taxon>Sphingobium</taxon>
    </lineage>
</organism>
<dbReference type="NCBIfam" id="NF004837">
    <property type="entry name" value="PRK06187.1"/>
    <property type="match status" value="1"/>
</dbReference>
<dbReference type="Pfam" id="PF00501">
    <property type="entry name" value="AMP-binding"/>
    <property type="match status" value="1"/>
</dbReference>
<dbReference type="Gene3D" id="3.30.300.30">
    <property type="match status" value="1"/>
</dbReference>
<dbReference type="InterPro" id="IPR045851">
    <property type="entry name" value="AMP-bd_C_sf"/>
</dbReference>
<dbReference type="InterPro" id="IPR050237">
    <property type="entry name" value="ATP-dep_AMP-bd_enzyme"/>
</dbReference>
<dbReference type="AlphaFoldDB" id="A0A4Q1KNI0"/>
<name>A0A4Q1KNI0_9SPHN</name>
<dbReference type="RefSeq" id="WP_129402563.1">
    <property type="nucleotide sequence ID" value="NZ_SBKP01000001.1"/>
</dbReference>
<dbReference type="EMBL" id="SBKP01000001">
    <property type="protein sequence ID" value="RXR30779.1"/>
    <property type="molecule type" value="Genomic_DNA"/>
</dbReference>
<feature type="domain" description="AMP-binding enzyme C-terminal" evidence="2">
    <location>
        <begin position="449"/>
        <end position="523"/>
    </location>
</feature>
<dbReference type="PANTHER" id="PTHR43767">
    <property type="entry name" value="LONG-CHAIN-FATTY-ACID--COA LIGASE"/>
    <property type="match status" value="1"/>
</dbReference>
<dbReference type="InterPro" id="IPR000873">
    <property type="entry name" value="AMP-dep_synth/lig_dom"/>
</dbReference>
<dbReference type="SUPFAM" id="SSF56801">
    <property type="entry name" value="Acetyl-CoA synthetase-like"/>
    <property type="match status" value="1"/>
</dbReference>
<accession>A0A4Q1KNI0</accession>
<dbReference type="Gene3D" id="3.40.50.12780">
    <property type="entry name" value="N-terminal domain of ligase-like"/>
    <property type="match status" value="1"/>
</dbReference>
<dbReference type="InterPro" id="IPR020845">
    <property type="entry name" value="AMP-binding_CS"/>
</dbReference>
<keyword evidence="4" id="KW-1185">Reference proteome</keyword>
<dbReference type="GO" id="GO:0016877">
    <property type="term" value="F:ligase activity, forming carbon-sulfur bonds"/>
    <property type="evidence" value="ECO:0007669"/>
    <property type="project" value="UniProtKB-ARBA"/>
</dbReference>
<dbReference type="OrthoDB" id="7056261at2"/>
<dbReference type="PANTHER" id="PTHR43767:SF11">
    <property type="entry name" value="MEDIUM-CHAIN-FATTY-ACID--COA LIGASE"/>
    <property type="match status" value="1"/>
</dbReference>
<keyword evidence="3" id="KW-0436">Ligase</keyword>
<evidence type="ECO:0000313" key="4">
    <source>
        <dbReference type="Proteomes" id="UP000290958"/>
    </source>
</evidence>
<gene>
    <name evidence="3" type="ORF">EQG66_00310</name>
</gene>
<dbReference type="InterPro" id="IPR042099">
    <property type="entry name" value="ANL_N_sf"/>
</dbReference>
<dbReference type="InterPro" id="IPR025110">
    <property type="entry name" value="AMP-bd_C"/>
</dbReference>
<comment type="caution">
    <text evidence="3">The sequence shown here is derived from an EMBL/GenBank/DDBJ whole genome shotgun (WGS) entry which is preliminary data.</text>
</comment>
<dbReference type="PROSITE" id="PS00455">
    <property type="entry name" value="AMP_BINDING"/>
    <property type="match status" value="1"/>
</dbReference>
<dbReference type="Proteomes" id="UP000290958">
    <property type="component" value="Unassembled WGS sequence"/>
</dbReference>
<evidence type="ECO:0000313" key="3">
    <source>
        <dbReference type="EMBL" id="RXR30779.1"/>
    </source>
</evidence>
<dbReference type="Pfam" id="PF13193">
    <property type="entry name" value="AMP-binding_C"/>
    <property type="match status" value="1"/>
</dbReference>
<reference evidence="4" key="1">
    <citation type="submission" date="2019-01" db="EMBL/GenBank/DDBJ databases">
        <title>Cytophagaceae bacterium strain CAR-16.</title>
        <authorList>
            <person name="Chen W.-M."/>
        </authorList>
    </citation>
    <scope>NUCLEOTIDE SEQUENCE [LARGE SCALE GENOMIC DNA]</scope>
    <source>
        <strain evidence="4">CHR27</strain>
    </source>
</reference>